<dbReference type="PROSITE" id="PS00747">
    <property type="entry name" value="GLUTR"/>
    <property type="match status" value="1"/>
</dbReference>
<evidence type="ECO:0000256" key="8">
    <source>
        <dbReference type="HAMAP-Rule" id="MF_00087"/>
    </source>
</evidence>
<feature type="binding site" evidence="8 10">
    <location>
        <position position="121"/>
    </location>
    <ligand>
        <name>substrate</name>
    </ligand>
</feature>
<dbReference type="Pfam" id="PF05201">
    <property type="entry name" value="GlutR_N"/>
    <property type="match status" value="1"/>
</dbReference>
<dbReference type="Gene3D" id="3.40.50.720">
    <property type="entry name" value="NAD(P)-binding Rossmann-like Domain"/>
    <property type="match status" value="2"/>
</dbReference>
<dbReference type="RefSeq" id="WP_005870616.1">
    <property type="nucleotide sequence ID" value="NZ_ACYG01000019.1"/>
</dbReference>
<dbReference type="PANTHER" id="PTHR43013:SF1">
    <property type="entry name" value="GLUTAMYL-TRNA REDUCTASE"/>
    <property type="match status" value="1"/>
</dbReference>
<dbReference type="InterPro" id="IPR006151">
    <property type="entry name" value="Shikm_DH/Glu-tRNA_Rdtase"/>
</dbReference>
<dbReference type="Pfam" id="PF01488">
    <property type="entry name" value="Shikimate_DH"/>
    <property type="match status" value="2"/>
</dbReference>
<dbReference type="InterPro" id="IPR036291">
    <property type="entry name" value="NAD(P)-bd_dom_sf"/>
</dbReference>
<reference evidence="18 19" key="1">
    <citation type="submission" date="2009-07" db="EMBL/GenBank/DDBJ databases">
        <authorList>
            <person name="Madupu R."/>
            <person name="Sebastian Y."/>
            <person name="Durkin A.S."/>
            <person name="Torralba M."/>
            <person name="Methe B."/>
            <person name="Sutton G.G."/>
            <person name="Strausberg R.L."/>
            <person name="Nelson K.E."/>
        </authorList>
    </citation>
    <scope>NUCLEOTIDE SEQUENCE [LARGE SCALE GENOMIC DNA]</scope>
    <source>
        <strain evidence="18 19">RM3268</strain>
    </source>
</reference>
<evidence type="ECO:0000256" key="4">
    <source>
        <dbReference type="ARBA" id="ARBA00022857"/>
    </source>
</evidence>
<comment type="miscellaneous">
    <text evidence="8">During catalysis, the active site Cys acts as a nucleophile attacking the alpha-carbonyl group of tRNA-bound glutamate with the formation of a thioester intermediate between enzyme and glutamate, and the concomitant release of tRNA(Glu). The thioester intermediate is finally reduced by direct hydride transfer from NADPH, to form the product GSA.</text>
</comment>
<dbReference type="HAMAP" id="MF_00087">
    <property type="entry name" value="Glu_tRNA_reductase"/>
    <property type="match status" value="1"/>
</dbReference>
<keyword evidence="19" id="KW-1185">Reference proteome</keyword>
<feature type="binding site" evidence="8 10">
    <location>
        <position position="110"/>
    </location>
    <ligand>
        <name>substrate</name>
    </ligand>
</feature>
<evidence type="ECO:0000256" key="2">
    <source>
        <dbReference type="ARBA" id="ARBA00005916"/>
    </source>
</evidence>
<dbReference type="InterPro" id="IPR018214">
    <property type="entry name" value="GluRdtase_CS"/>
</dbReference>
<sequence length="509" mass="55404">MAYMSVSFTHKNTDITVREKLSFSNDVRKKEILRLLASNSAIEECLVLSTCNRVEIFTAVSDFKAASKFVLLALSRVSGVSYDELAERADIYEDYGAIHHLFAVAASLDSLVVGETQIVGQLKDAFKFAKQNSYAGAQIARAIDEALKCAARIRNQTEISKNPISVSSVAVAMAKDRLGSLQGADAVVVGAGEMSELACKHLLANGANITILNRNLAGAQRLAASLLGENSLDAKDCADENPGAGNNSDDLNSGNVANFAGENVAQKQNSKDGVNFNKDIFADGNESRIAGGNSKGDKNSAPFANSSAQAQSRIKIDGLDNLKKYLNVNSLFFSATGSQEPIITDSLLEPKSFKRYFFDIAVPRDVELSQSEDVEVYSVDDLEEIVKKNLLLREEQAQIAYSIVAKCTNEFFKWLKAAASTPIIKALRQSAKQVAELELAKALKKGYLKHSDAEEARKLIHQVFKAFLHAPTVNLKNLGDADNADNAVNALVEIFELQENYEKFLKSRK</sequence>
<feature type="domain" description="Glutamyl-tRNA reductase N-terminal" evidence="17">
    <location>
        <begin position="6"/>
        <end position="157"/>
    </location>
</feature>
<dbReference type="Gene3D" id="3.30.460.30">
    <property type="entry name" value="Glutamyl-tRNA reductase, N-terminal domain"/>
    <property type="match status" value="1"/>
</dbReference>
<feature type="binding site" evidence="8 11">
    <location>
        <begin position="190"/>
        <end position="195"/>
    </location>
    <ligand>
        <name>NADP(+)</name>
        <dbReference type="ChEBI" id="CHEBI:58349"/>
    </ligand>
</feature>
<dbReference type="GO" id="GO:0008883">
    <property type="term" value="F:glutamyl-tRNA reductase activity"/>
    <property type="evidence" value="ECO:0007669"/>
    <property type="project" value="UniProtKB-UniRule"/>
</dbReference>
<name>C8PGL5_9BACT</name>
<dbReference type="InterPro" id="IPR015895">
    <property type="entry name" value="4pyrrol_synth_GluRdtase_N"/>
</dbReference>
<dbReference type="FunFam" id="3.30.460.30:FF:000001">
    <property type="entry name" value="Glutamyl-tRNA reductase"/>
    <property type="match status" value="1"/>
</dbReference>
<evidence type="ECO:0000313" key="18">
    <source>
        <dbReference type="EMBL" id="EEV18253.1"/>
    </source>
</evidence>
<keyword evidence="5 8" id="KW-0560">Oxidoreductase</keyword>
<evidence type="ECO:0000256" key="3">
    <source>
        <dbReference type="ARBA" id="ARBA00012970"/>
    </source>
</evidence>
<comment type="pathway">
    <text evidence="1 8 13">Porphyrin-containing compound metabolism; protoporphyrin-IX biosynthesis; 5-aminolevulinate from L-glutamyl-tRNA(Glu): step 1/2.</text>
</comment>
<dbReference type="GO" id="GO:0050661">
    <property type="term" value="F:NADP binding"/>
    <property type="evidence" value="ECO:0007669"/>
    <property type="project" value="InterPro"/>
</dbReference>
<dbReference type="OrthoDB" id="110209at2"/>
<dbReference type="InterPro" id="IPR036343">
    <property type="entry name" value="GluRdtase_N_sf"/>
</dbReference>
<dbReference type="SUPFAM" id="SSF69075">
    <property type="entry name" value="Glutamyl tRNA-reductase dimerization domain"/>
    <property type="match status" value="1"/>
</dbReference>
<comment type="catalytic activity">
    <reaction evidence="7 8 13">
        <text>(S)-4-amino-5-oxopentanoate + tRNA(Glu) + NADP(+) = L-glutamyl-tRNA(Glu) + NADPH + H(+)</text>
        <dbReference type="Rhea" id="RHEA:12344"/>
        <dbReference type="Rhea" id="RHEA-COMP:9663"/>
        <dbReference type="Rhea" id="RHEA-COMP:9680"/>
        <dbReference type="ChEBI" id="CHEBI:15378"/>
        <dbReference type="ChEBI" id="CHEBI:57501"/>
        <dbReference type="ChEBI" id="CHEBI:57783"/>
        <dbReference type="ChEBI" id="CHEBI:58349"/>
        <dbReference type="ChEBI" id="CHEBI:78442"/>
        <dbReference type="ChEBI" id="CHEBI:78520"/>
        <dbReference type="EC" id="1.2.1.70"/>
    </reaction>
</comment>
<evidence type="ECO:0000256" key="10">
    <source>
        <dbReference type="PIRSR" id="PIRSR000445-2"/>
    </source>
</evidence>
<dbReference type="eggNOG" id="COG0373">
    <property type="taxonomic scope" value="Bacteria"/>
</dbReference>
<feature type="region of interest" description="Disordered" evidence="14">
    <location>
        <begin position="287"/>
        <end position="306"/>
    </location>
</feature>
<evidence type="ECO:0000256" key="6">
    <source>
        <dbReference type="ARBA" id="ARBA00023244"/>
    </source>
</evidence>
<evidence type="ECO:0000256" key="13">
    <source>
        <dbReference type="RuleBase" id="RU000584"/>
    </source>
</evidence>
<evidence type="ECO:0000256" key="5">
    <source>
        <dbReference type="ARBA" id="ARBA00023002"/>
    </source>
</evidence>
<organism evidence="18 19">
    <name type="scientific">Campylobacter gracilis RM3268</name>
    <dbReference type="NCBI Taxonomy" id="553220"/>
    <lineage>
        <taxon>Bacteria</taxon>
        <taxon>Pseudomonadati</taxon>
        <taxon>Campylobacterota</taxon>
        <taxon>Epsilonproteobacteria</taxon>
        <taxon>Campylobacterales</taxon>
        <taxon>Campylobacteraceae</taxon>
        <taxon>Campylobacter</taxon>
    </lineage>
</organism>
<evidence type="ECO:0000259" key="15">
    <source>
        <dbReference type="Pfam" id="PF00745"/>
    </source>
</evidence>
<keyword evidence="6 8" id="KW-0627">Porphyrin biosynthesis</keyword>
<dbReference type="UniPathway" id="UPA00251">
    <property type="reaction ID" value="UER00316"/>
</dbReference>
<feature type="domain" description="Quinate/shikimate 5-dehydrogenase/glutamyl-tRNA reductase" evidence="16">
    <location>
        <begin position="312"/>
        <end position="385"/>
    </location>
</feature>
<gene>
    <name evidence="8 18" type="primary">hemA</name>
    <name evidence="18" type="ORF">CAMGR0001_1010</name>
</gene>
<protein>
    <recommendedName>
        <fullName evidence="3 8">Glutamyl-tRNA reductase</fullName>
        <shortName evidence="8">GluTR</shortName>
        <ecNumber evidence="3 8">1.2.1.70</ecNumber>
    </recommendedName>
</protein>
<dbReference type="InterPro" id="IPR015896">
    <property type="entry name" value="4pyrrol_synth_GluRdtase_dimer"/>
</dbReference>
<evidence type="ECO:0000256" key="14">
    <source>
        <dbReference type="SAM" id="MobiDB-lite"/>
    </source>
</evidence>
<dbReference type="EC" id="1.2.1.70" evidence="3 8"/>
<dbReference type="InterPro" id="IPR000343">
    <property type="entry name" value="4pyrrol_synth_GluRdtase"/>
</dbReference>
<dbReference type="PANTHER" id="PTHR43013">
    <property type="entry name" value="GLUTAMYL-TRNA REDUCTASE"/>
    <property type="match status" value="1"/>
</dbReference>
<dbReference type="CDD" id="cd05213">
    <property type="entry name" value="NAD_bind_Glutamyl_tRNA_reduct"/>
    <property type="match status" value="1"/>
</dbReference>
<dbReference type="SUPFAM" id="SSF69742">
    <property type="entry name" value="Glutamyl tRNA-reductase catalytic, N-terminal domain"/>
    <property type="match status" value="1"/>
</dbReference>
<comment type="subunit">
    <text evidence="8">Homodimer.</text>
</comment>
<comment type="similarity">
    <text evidence="2 8 13">Belongs to the glutamyl-tRNA reductase family.</text>
</comment>
<feature type="domain" description="Tetrapyrrole biosynthesis glutamyl-tRNA reductase dimerisation" evidence="15">
    <location>
        <begin position="400"/>
        <end position="497"/>
    </location>
</feature>
<dbReference type="Pfam" id="PF00745">
    <property type="entry name" value="GlutR_dimer"/>
    <property type="match status" value="1"/>
</dbReference>
<dbReference type="NCBIfam" id="TIGR01035">
    <property type="entry name" value="hemA"/>
    <property type="match status" value="1"/>
</dbReference>
<evidence type="ECO:0000313" key="19">
    <source>
        <dbReference type="Proteomes" id="UP000005709"/>
    </source>
</evidence>
<feature type="site" description="Important for activity" evidence="8 12">
    <location>
        <position position="100"/>
    </location>
</feature>
<dbReference type="Proteomes" id="UP000005709">
    <property type="component" value="Unassembled WGS sequence"/>
</dbReference>
<evidence type="ECO:0000256" key="11">
    <source>
        <dbReference type="PIRSR" id="PIRSR000445-3"/>
    </source>
</evidence>
<accession>C8PGL5</accession>
<dbReference type="PIRSF" id="PIRSF000445">
    <property type="entry name" value="4pyrrol_synth_GluRdtase"/>
    <property type="match status" value="1"/>
</dbReference>
<evidence type="ECO:0000256" key="9">
    <source>
        <dbReference type="PIRSR" id="PIRSR000445-1"/>
    </source>
</evidence>
<keyword evidence="4 8" id="KW-0521">NADP</keyword>
<evidence type="ECO:0000256" key="12">
    <source>
        <dbReference type="PIRSR" id="PIRSR000445-4"/>
    </source>
</evidence>
<feature type="binding site" evidence="8 10">
    <location>
        <begin position="50"/>
        <end position="53"/>
    </location>
    <ligand>
        <name>substrate</name>
    </ligand>
</feature>
<dbReference type="SUPFAM" id="SSF51735">
    <property type="entry name" value="NAD(P)-binding Rossmann-fold domains"/>
    <property type="match status" value="1"/>
</dbReference>
<dbReference type="EMBL" id="ACYG01000019">
    <property type="protein sequence ID" value="EEV18253.1"/>
    <property type="molecule type" value="Genomic_DNA"/>
</dbReference>
<comment type="caution">
    <text evidence="18">The sequence shown here is derived from an EMBL/GenBank/DDBJ whole genome shotgun (WGS) entry which is preliminary data.</text>
</comment>
<feature type="binding site" evidence="8 10">
    <location>
        <begin position="115"/>
        <end position="117"/>
    </location>
    <ligand>
        <name>substrate</name>
    </ligand>
</feature>
<proteinExistence type="inferred from homology"/>
<dbReference type="InterPro" id="IPR036453">
    <property type="entry name" value="GluRdtase_dimer_dom_sf"/>
</dbReference>
<comment type="domain">
    <text evidence="8">Possesses an unusual extended V-shaped dimeric structure with each monomer consisting of three distinct domains arranged along a curved 'spinal' alpha-helix. The N-terminal catalytic domain specifically recognizes the glutamate moiety of the substrate. The second domain is the NADPH-binding domain, and the third C-terminal domain is responsible for dimerization.</text>
</comment>
<dbReference type="AlphaFoldDB" id="C8PGL5"/>
<evidence type="ECO:0000256" key="1">
    <source>
        <dbReference type="ARBA" id="ARBA00005059"/>
    </source>
</evidence>
<evidence type="ECO:0000256" key="7">
    <source>
        <dbReference type="ARBA" id="ARBA00047464"/>
    </source>
</evidence>
<comment type="function">
    <text evidence="8">Catalyzes the NADPH-dependent reduction of glutamyl-tRNA(Glu) to glutamate 1-semialdehyde (GSA).</text>
</comment>
<evidence type="ECO:0000259" key="17">
    <source>
        <dbReference type="Pfam" id="PF05201"/>
    </source>
</evidence>
<dbReference type="GO" id="GO:0019353">
    <property type="term" value="P:protoporphyrinogen IX biosynthetic process from glutamate"/>
    <property type="evidence" value="ECO:0007669"/>
    <property type="project" value="TreeGrafter"/>
</dbReference>
<evidence type="ECO:0000259" key="16">
    <source>
        <dbReference type="Pfam" id="PF01488"/>
    </source>
</evidence>
<feature type="active site" description="Nucleophile" evidence="8 9">
    <location>
        <position position="51"/>
    </location>
</feature>
<dbReference type="STRING" id="824.CGRAC_1085"/>
<feature type="domain" description="Quinate/shikimate 5-dehydrogenase/glutamyl-tRNA reductase" evidence="16">
    <location>
        <begin position="173"/>
        <end position="230"/>
    </location>
</feature>